<accession>A0A1H7XC47</accession>
<dbReference type="AlphaFoldDB" id="A0A1H7XC47"/>
<evidence type="ECO:0000313" key="2">
    <source>
        <dbReference type="EMBL" id="SEM31396.1"/>
    </source>
</evidence>
<proteinExistence type="predicted"/>
<evidence type="ECO:0000313" key="3">
    <source>
        <dbReference type="Proteomes" id="UP000182764"/>
    </source>
</evidence>
<organism evidence="2 3">
    <name type="scientific">Streptococcus gallolyticus</name>
    <dbReference type="NCBI Taxonomy" id="315405"/>
    <lineage>
        <taxon>Bacteria</taxon>
        <taxon>Bacillati</taxon>
        <taxon>Bacillota</taxon>
        <taxon>Bacilli</taxon>
        <taxon>Lactobacillales</taxon>
        <taxon>Streptococcaceae</taxon>
        <taxon>Streptococcus</taxon>
    </lineage>
</organism>
<gene>
    <name evidence="2" type="ORF">SAMN04487839_11338</name>
</gene>
<feature type="transmembrane region" description="Helical" evidence="1">
    <location>
        <begin position="35"/>
        <end position="53"/>
    </location>
</feature>
<keyword evidence="1" id="KW-1133">Transmembrane helix</keyword>
<dbReference type="Proteomes" id="UP000182764">
    <property type="component" value="Unassembled WGS sequence"/>
</dbReference>
<evidence type="ECO:0008006" key="4">
    <source>
        <dbReference type="Google" id="ProtNLM"/>
    </source>
</evidence>
<sequence length="55" mass="6435">MMMKKILVFVLTFIVVAFIVNVLFGNLENPWRLSLAYVIGLIAGIMIDWFILYRK</sequence>
<keyword evidence="1" id="KW-0472">Membrane</keyword>
<dbReference type="EMBL" id="FOBM01000013">
    <property type="protein sequence ID" value="SEM31396.1"/>
    <property type="molecule type" value="Genomic_DNA"/>
</dbReference>
<keyword evidence="1" id="KW-0812">Transmembrane</keyword>
<evidence type="ECO:0000256" key="1">
    <source>
        <dbReference type="SAM" id="Phobius"/>
    </source>
</evidence>
<name>A0A1H7XC47_9STRE</name>
<reference evidence="2 3" key="1">
    <citation type="submission" date="2016-10" db="EMBL/GenBank/DDBJ databases">
        <authorList>
            <person name="de Groot N.N."/>
        </authorList>
    </citation>
    <scope>NUCLEOTIDE SEQUENCE [LARGE SCALE GENOMIC DNA]</scope>
    <source>
        <strain evidence="2 3">VTM1R29</strain>
    </source>
</reference>
<protein>
    <recommendedName>
        <fullName evidence="4">Phosphoribosylaminoimidazolecarboxamide formyltransferase</fullName>
    </recommendedName>
</protein>